<dbReference type="RefSeq" id="WP_171161141.1">
    <property type="nucleotide sequence ID" value="NZ_CP053073.1"/>
</dbReference>
<dbReference type="FunCoup" id="A0A6M4H4J6">
    <property type="interactions" value="20"/>
</dbReference>
<name>A0A6M4H4J6_9PROT</name>
<dbReference type="PANTHER" id="PTHR34309">
    <property type="entry name" value="SLR1406 PROTEIN"/>
    <property type="match status" value="1"/>
</dbReference>
<keyword evidence="1" id="KW-0732">Signal</keyword>
<evidence type="ECO:0000256" key="1">
    <source>
        <dbReference type="SAM" id="SignalP"/>
    </source>
</evidence>
<sequence>MSMRRIAALVGGATLLVAGLASAQVPQYGTNVTLEQARKYAAAADAEARKNNWPVAIAIVDTAGNLVYFQRTDNTQTASMQVSVDKAVSSAIYRRSTKVFQDAVAGGGAGLRALNLRGASTVEGGVPLILDGKIIGGIGVSGVNADQDGVVAMAGAAAK</sequence>
<dbReference type="KEGG" id="upl:DSM104440_01176"/>
<evidence type="ECO:0000313" key="3">
    <source>
        <dbReference type="Proteomes" id="UP000503096"/>
    </source>
</evidence>
<proteinExistence type="predicted"/>
<evidence type="ECO:0000313" key="2">
    <source>
        <dbReference type="EMBL" id="QJR14380.1"/>
    </source>
</evidence>
<evidence type="ECO:0008006" key="4">
    <source>
        <dbReference type="Google" id="ProtNLM"/>
    </source>
</evidence>
<dbReference type="InterPro" id="IPR052517">
    <property type="entry name" value="GlcG_carb_metab_protein"/>
</dbReference>
<reference evidence="2 3" key="1">
    <citation type="submission" date="2020-04" db="EMBL/GenBank/DDBJ databases">
        <title>Usitatibacter rugosus gen. nov., sp. nov. and Usitatibacter palustris sp. nov., novel members of Usitatibacteraceae fam. nov. within the order Nitrosomonadales isolated from soil.</title>
        <authorList>
            <person name="Huber K.J."/>
            <person name="Neumann-Schaal M."/>
            <person name="Geppert A."/>
            <person name="Luckner M."/>
            <person name="Wanner G."/>
            <person name="Overmann J."/>
        </authorList>
    </citation>
    <scope>NUCLEOTIDE SEQUENCE [LARGE SCALE GENOMIC DNA]</scope>
    <source>
        <strain evidence="2 3">Swamp67</strain>
    </source>
</reference>
<organism evidence="2 3">
    <name type="scientific">Usitatibacter palustris</name>
    <dbReference type="NCBI Taxonomy" id="2732487"/>
    <lineage>
        <taxon>Bacteria</taxon>
        <taxon>Pseudomonadati</taxon>
        <taxon>Pseudomonadota</taxon>
        <taxon>Betaproteobacteria</taxon>
        <taxon>Nitrosomonadales</taxon>
        <taxon>Usitatibacteraceae</taxon>
        <taxon>Usitatibacter</taxon>
    </lineage>
</organism>
<dbReference type="PANTHER" id="PTHR34309:SF1">
    <property type="entry name" value="PROTEIN GLCG"/>
    <property type="match status" value="1"/>
</dbReference>
<dbReference type="InParanoid" id="A0A6M4H4J6"/>
<dbReference type="Pfam" id="PF03928">
    <property type="entry name" value="HbpS-like"/>
    <property type="match status" value="1"/>
</dbReference>
<gene>
    <name evidence="2" type="ORF">DSM104440_01176</name>
</gene>
<dbReference type="InterPro" id="IPR038084">
    <property type="entry name" value="PduO/GlcC-like_sf"/>
</dbReference>
<dbReference type="AlphaFoldDB" id="A0A6M4H4J6"/>
<accession>A0A6M4H4J6</accession>
<dbReference type="EMBL" id="CP053073">
    <property type="protein sequence ID" value="QJR14380.1"/>
    <property type="molecule type" value="Genomic_DNA"/>
</dbReference>
<dbReference type="InterPro" id="IPR005624">
    <property type="entry name" value="PduO/GlcC-like"/>
</dbReference>
<dbReference type="SUPFAM" id="SSF143744">
    <property type="entry name" value="GlcG-like"/>
    <property type="match status" value="1"/>
</dbReference>
<keyword evidence="3" id="KW-1185">Reference proteome</keyword>
<dbReference type="Gene3D" id="3.30.450.150">
    <property type="entry name" value="Haem-degrading domain"/>
    <property type="match status" value="1"/>
</dbReference>
<dbReference type="Proteomes" id="UP000503096">
    <property type="component" value="Chromosome"/>
</dbReference>
<feature type="signal peptide" evidence="1">
    <location>
        <begin position="1"/>
        <end position="23"/>
    </location>
</feature>
<feature type="chain" id="PRO_5026849470" description="Glc operon protein GlcG" evidence="1">
    <location>
        <begin position="24"/>
        <end position="159"/>
    </location>
</feature>
<protein>
    <recommendedName>
        <fullName evidence="4">Glc operon protein GlcG</fullName>
    </recommendedName>
</protein>